<evidence type="ECO:0000256" key="3">
    <source>
        <dbReference type="ARBA" id="ARBA00022833"/>
    </source>
</evidence>
<evidence type="ECO:0000313" key="7">
    <source>
        <dbReference type="Proteomes" id="UP000799537"/>
    </source>
</evidence>
<keyword evidence="3" id="KW-0862">Zinc</keyword>
<dbReference type="GO" id="GO:0008270">
    <property type="term" value="F:zinc ion binding"/>
    <property type="evidence" value="ECO:0007669"/>
    <property type="project" value="UniProtKB-KW"/>
</dbReference>
<sequence>MSSFNNLPRPQSVQSGLPKHLIFRVRRVPLDSPGDLVAAAHSPSYFQLQAGPADILCLPTSAESAETLIPYLLEALIVGDDPKCHGCKKSSNAVAETRKKCSACAKAWYCSQDCESKNCKSHELACLANRQGPNSTTSASASGLRSNEWTQDPVSFFTKVAYTKPEAKDLARSLNIPLPTSRNDFGGTMKPMRRLVVTGKDTPENMELLFGPGWRNTLLKDQEEARLHVLLNPPRGSPSYAVDSRLDSGAPNWSPRPASDGEKQKVAEVREMQEMIRNKVGSGRSPSNADTREILNSFGAAWAEKTEIYTLALNTMDQTVAPLP</sequence>
<accession>A0A6A6CYZ9</accession>
<reference evidence="6" key="1">
    <citation type="journal article" date="2020" name="Stud. Mycol.">
        <title>101 Dothideomycetes genomes: a test case for predicting lifestyles and emergence of pathogens.</title>
        <authorList>
            <person name="Haridas S."/>
            <person name="Albert R."/>
            <person name="Binder M."/>
            <person name="Bloem J."/>
            <person name="Labutti K."/>
            <person name="Salamov A."/>
            <person name="Andreopoulos B."/>
            <person name="Baker S."/>
            <person name="Barry K."/>
            <person name="Bills G."/>
            <person name="Bluhm B."/>
            <person name="Cannon C."/>
            <person name="Castanera R."/>
            <person name="Culley D."/>
            <person name="Daum C."/>
            <person name="Ezra D."/>
            <person name="Gonzalez J."/>
            <person name="Henrissat B."/>
            <person name="Kuo A."/>
            <person name="Liang C."/>
            <person name="Lipzen A."/>
            <person name="Lutzoni F."/>
            <person name="Magnuson J."/>
            <person name="Mondo S."/>
            <person name="Nolan M."/>
            <person name="Ohm R."/>
            <person name="Pangilinan J."/>
            <person name="Park H.-J."/>
            <person name="Ramirez L."/>
            <person name="Alfaro M."/>
            <person name="Sun H."/>
            <person name="Tritt A."/>
            <person name="Yoshinaga Y."/>
            <person name="Zwiers L.-H."/>
            <person name="Turgeon B."/>
            <person name="Goodwin S."/>
            <person name="Spatafora J."/>
            <person name="Crous P."/>
            <person name="Grigoriev I."/>
        </authorList>
    </citation>
    <scope>NUCLEOTIDE SEQUENCE</scope>
    <source>
        <strain evidence="6">ATCC 36951</strain>
    </source>
</reference>
<dbReference type="EMBL" id="ML993584">
    <property type="protein sequence ID" value="KAF2171039.1"/>
    <property type="molecule type" value="Genomic_DNA"/>
</dbReference>
<evidence type="ECO:0000256" key="1">
    <source>
        <dbReference type="ARBA" id="ARBA00022723"/>
    </source>
</evidence>
<dbReference type="Proteomes" id="UP000799537">
    <property type="component" value="Unassembled WGS sequence"/>
</dbReference>
<evidence type="ECO:0000256" key="4">
    <source>
        <dbReference type="PROSITE-ProRule" id="PRU00134"/>
    </source>
</evidence>
<dbReference type="SUPFAM" id="SSF144232">
    <property type="entry name" value="HIT/MYND zinc finger-like"/>
    <property type="match status" value="1"/>
</dbReference>
<keyword evidence="7" id="KW-1185">Reference proteome</keyword>
<dbReference type="GeneID" id="54558011"/>
<feature type="domain" description="MYND-type" evidence="5">
    <location>
        <begin position="84"/>
        <end position="126"/>
    </location>
</feature>
<dbReference type="Gene3D" id="6.10.140.2220">
    <property type="match status" value="1"/>
</dbReference>
<dbReference type="InterPro" id="IPR002893">
    <property type="entry name" value="Znf_MYND"/>
</dbReference>
<protein>
    <recommendedName>
        <fullName evidence="5">MYND-type domain-containing protein</fullName>
    </recommendedName>
</protein>
<keyword evidence="2 4" id="KW-0863">Zinc-finger</keyword>
<evidence type="ECO:0000256" key="2">
    <source>
        <dbReference type="ARBA" id="ARBA00022771"/>
    </source>
</evidence>
<evidence type="ECO:0000259" key="5">
    <source>
        <dbReference type="PROSITE" id="PS50865"/>
    </source>
</evidence>
<gene>
    <name evidence="6" type="ORF">M409DRAFT_19012</name>
</gene>
<dbReference type="AlphaFoldDB" id="A0A6A6CYZ9"/>
<name>A0A6A6CYZ9_ZASCE</name>
<dbReference type="RefSeq" id="XP_033671928.1">
    <property type="nucleotide sequence ID" value="XM_033804739.1"/>
</dbReference>
<organism evidence="6 7">
    <name type="scientific">Zasmidium cellare ATCC 36951</name>
    <dbReference type="NCBI Taxonomy" id="1080233"/>
    <lineage>
        <taxon>Eukaryota</taxon>
        <taxon>Fungi</taxon>
        <taxon>Dikarya</taxon>
        <taxon>Ascomycota</taxon>
        <taxon>Pezizomycotina</taxon>
        <taxon>Dothideomycetes</taxon>
        <taxon>Dothideomycetidae</taxon>
        <taxon>Mycosphaerellales</taxon>
        <taxon>Mycosphaerellaceae</taxon>
        <taxon>Zasmidium</taxon>
    </lineage>
</organism>
<dbReference type="PROSITE" id="PS50865">
    <property type="entry name" value="ZF_MYND_2"/>
    <property type="match status" value="1"/>
</dbReference>
<proteinExistence type="predicted"/>
<dbReference type="OrthoDB" id="3644463at2759"/>
<evidence type="ECO:0000313" key="6">
    <source>
        <dbReference type="EMBL" id="KAF2171039.1"/>
    </source>
</evidence>
<dbReference type="PROSITE" id="PS01360">
    <property type="entry name" value="ZF_MYND_1"/>
    <property type="match status" value="1"/>
</dbReference>
<keyword evidence="1" id="KW-0479">Metal-binding</keyword>